<gene>
    <name evidence="1" type="ORF">SLEP1_g50454</name>
</gene>
<dbReference type="EMBL" id="BPVZ01000165">
    <property type="protein sequence ID" value="GKV43121.1"/>
    <property type="molecule type" value="Genomic_DNA"/>
</dbReference>
<evidence type="ECO:0000313" key="2">
    <source>
        <dbReference type="Proteomes" id="UP001054252"/>
    </source>
</evidence>
<dbReference type="Proteomes" id="UP001054252">
    <property type="component" value="Unassembled WGS sequence"/>
</dbReference>
<proteinExistence type="predicted"/>
<accession>A0AAV5M2L0</accession>
<dbReference type="AlphaFoldDB" id="A0AAV5M2L0"/>
<evidence type="ECO:0000313" key="1">
    <source>
        <dbReference type="EMBL" id="GKV43121.1"/>
    </source>
</evidence>
<keyword evidence="2" id="KW-1185">Reference proteome</keyword>
<name>A0AAV5M2L0_9ROSI</name>
<reference evidence="1 2" key="1">
    <citation type="journal article" date="2021" name="Commun. Biol.">
        <title>The genome of Shorea leprosula (Dipterocarpaceae) highlights the ecological relevance of drought in aseasonal tropical rainforests.</title>
        <authorList>
            <person name="Ng K.K.S."/>
            <person name="Kobayashi M.J."/>
            <person name="Fawcett J.A."/>
            <person name="Hatakeyama M."/>
            <person name="Paape T."/>
            <person name="Ng C.H."/>
            <person name="Ang C.C."/>
            <person name="Tnah L.H."/>
            <person name="Lee C.T."/>
            <person name="Nishiyama T."/>
            <person name="Sese J."/>
            <person name="O'Brien M.J."/>
            <person name="Copetti D."/>
            <person name="Mohd Noor M.I."/>
            <person name="Ong R.C."/>
            <person name="Putra M."/>
            <person name="Sireger I.Z."/>
            <person name="Indrioko S."/>
            <person name="Kosugi Y."/>
            <person name="Izuno A."/>
            <person name="Isagi Y."/>
            <person name="Lee S.L."/>
            <person name="Shimizu K.K."/>
        </authorList>
    </citation>
    <scope>NUCLEOTIDE SEQUENCE [LARGE SCALE GENOMIC DNA]</scope>
    <source>
        <strain evidence="1">214</strain>
    </source>
</reference>
<organism evidence="1 2">
    <name type="scientific">Rubroshorea leprosula</name>
    <dbReference type="NCBI Taxonomy" id="152421"/>
    <lineage>
        <taxon>Eukaryota</taxon>
        <taxon>Viridiplantae</taxon>
        <taxon>Streptophyta</taxon>
        <taxon>Embryophyta</taxon>
        <taxon>Tracheophyta</taxon>
        <taxon>Spermatophyta</taxon>
        <taxon>Magnoliopsida</taxon>
        <taxon>eudicotyledons</taxon>
        <taxon>Gunneridae</taxon>
        <taxon>Pentapetalae</taxon>
        <taxon>rosids</taxon>
        <taxon>malvids</taxon>
        <taxon>Malvales</taxon>
        <taxon>Dipterocarpaceae</taxon>
        <taxon>Rubroshorea</taxon>
    </lineage>
</organism>
<sequence length="139" mass="15120">MVGDLSDSIVIDSVTRAIIQMEVDLTVSGFLSSSASIRCFTSCEEDILPFPIEIPSILSSKDGRFGLPLGSAKVFCDSDKASLKLERILKRKAIEGSSVVASRWHEHLATLSQFAKIEKATSKSKGYVPQEMCCSCEDV</sequence>
<protein>
    <submittedName>
        <fullName evidence="1">Uncharacterized protein</fullName>
    </submittedName>
</protein>
<comment type="caution">
    <text evidence="1">The sequence shown here is derived from an EMBL/GenBank/DDBJ whole genome shotgun (WGS) entry which is preliminary data.</text>
</comment>